<feature type="region of interest" description="Disordered" evidence="1">
    <location>
        <begin position="388"/>
        <end position="471"/>
    </location>
</feature>
<feature type="compositionally biased region" description="Gly residues" evidence="1">
    <location>
        <begin position="940"/>
        <end position="949"/>
    </location>
</feature>
<dbReference type="EMBL" id="MCFL01000053">
    <property type="protein sequence ID" value="ORZ31952.1"/>
    <property type="molecule type" value="Genomic_DNA"/>
</dbReference>
<feature type="region of interest" description="Disordered" evidence="1">
    <location>
        <begin position="984"/>
        <end position="1007"/>
    </location>
</feature>
<protein>
    <recommendedName>
        <fullName evidence="4">F-box domain-containing protein</fullName>
    </recommendedName>
</protein>
<feature type="compositionally biased region" description="Low complexity" evidence="1">
    <location>
        <begin position="416"/>
        <end position="450"/>
    </location>
</feature>
<gene>
    <name evidence="2" type="ORF">BCR44DRAFT_37222</name>
</gene>
<dbReference type="Proteomes" id="UP000193411">
    <property type="component" value="Unassembled WGS sequence"/>
</dbReference>
<reference evidence="2 3" key="1">
    <citation type="submission" date="2016-07" db="EMBL/GenBank/DDBJ databases">
        <title>Pervasive Adenine N6-methylation of Active Genes in Fungi.</title>
        <authorList>
            <consortium name="DOE Joint Genome Institute"/>
            <person name="Mondo S.J."/>
            <person name="Dannebaum R.O."/>
            <person name="Kuo R.C."/>
            <person name="Labutti K."/>
            <person name="Haridas S."/>
            <person name="Kuo A."/>
            <person name="Salamov A."/>
            <person name="Ahrendt S.R."/>
            <person name="Lipzen A."/>
            <person name="Sullivan W."/>
            <person name="Andreopoulos W.B."/>
            <person name="Clum A."/>
            <person name="Lindquist E."/>
            <person name="Daum C."/>
            <person name="Ramamoorthy G.K."/>
            <person name="Gryganskyi A."/>
            <person name="Culley D."/>
            <person name="Magnuson J.K."/>
            <person name="James T.Y."/>
            <person name="O'Malley M.A."/>
            <person name="Stajich J.E."/>
            <person name="Spatafora J.W."/>
            <person name="Visel A."/>
            <person name="Grigoriev I.V."/>
        </authorList>
    </citation>
    <scope>NUCLEOTIDE SEQUENCE [LARGE SCALE GENOMIC DNA]</scope>
    <source>
        <strain evidence="2 3">PL171</strain>
    </source>
</reference>
<feature type="region of interest" description="Disordered" evidence="1">
    <location>
        <begin position="1"/>
        <end position="90"/>
    </location>
</feature>
<accession>A0A1Y2HFW2</accession>
<evidence type="ECO:0000256" key="1">
    <source>
        <dbReference type="SAM" id="MobiDB-lite"/>
    </source>
</evidence>
<dbReference type="PANTHER" id="PTHR13318">
    <property type="entry name" value="PARTNER OF PAIRED, ISOFORM B-RELATED"/>
    <property type="match status" value="1"/>
</dbReference>
<name>A0A1Y2HFW2_9FUNG</name>
<feature type="compositionally biased region" description="Low complexity" evidence="1">
    <location>
        <begin position="902"/>
        <end position="939"/>
    </location>
</feature>
<sequence length="1007" mass="107497">MAATPPSPTHLNDASSLPPENIASTPPPRLSSSHELGPSSARHALALDMDIDDDTDSADLDSDDSRLTPIPPSSSHHHHHPRHHHLHGRGSTLMASYSADDLLGFDSTDSPQHPGTPASPFSAHELQGDPADGAFRKLPHELISAIFNSLPKLSRYQCLFLNRRLSRIAASCLWRSIGCWTPSFPESRLSRVLDVLESDMYQTEPFQPEDHCTNPADSARGRYASPDTSLVPSRLMYPYLSFIRKIVIMVYNISGRDELFLFITRVRRVLLERCSTTRRLTLAYRGPLSWALDADVCIKHPNMDHQGRVHSDCERVPSMRSSVLAPMAALSQLGIYWVSEVSVRHLAAVATHCRHLRLLHIQPDRTIQATGILADDDEFELDGRADSRVSTRTTNGGGGTHPGTGVGVGGGGNELGDGMLVDDQAAGGDDADAADGQGTTAPNTAATSPALSGHQHTAHGQLQPPPNPDDLVADIMHSNARGKLRELNLWHLPVSGAYFNSIPFLTLRMVTLGNIVVPEKDLLAMAHPLPYLSALTIDHPRTRGRRVPYGLARLISLASNLSALYLKHVVFTRDLAVAMTKCTKLSTLTLAPHDARSAPVPWVDFAGNEPDPQTSAAGTVGSDPHLVARELIMAESRQFSDNLSLLATHCPLTSLDLAGMVNGQALQELAGMAKLRELRIKFGHALRNIDIRLFVDAIAAGRPVSVLDPILPASSSSSNPQPPLRTLHICSASHLTDPGLLQLVYSIPTLRHLQLTETQIGPETLWFLAARGLGSLKKLTLSGHALHPRDLQTIRQRYPAVAKRIDVVPLQPRPGGAAAGLHPHQHQHNMAAAWFANNNGPGDGGMDGGMPLPFLLAGGGGGGGPGAGAGGWMPAGFGGVAPAQMQLFAQMQQQQMQAQMQLAMQQQQQQPQPQAMPAIQLPPGAFQPPAQGQGQAAQGQGPGAGAGGGGVPAALLQQLAAAAQAPGLAMPAVQQALNAFFGNEDGADGDMMDVEEDDGDDEPFGLP</sequence>
<feature type="region of interest" description="Disordered" evidence="1">
    <location>
        <begin position="205"/>
        <end position="225"/>
    </location>
</feature>
<evidence type="ECO:0000313" key="3">
    <source>
        <dbReference type="Proteomes" id="UP000193411"/>
    </source>
</evidence>
<dbReference type="SUPFAM" id="SSF52047">
    <property type="entry name" value="RNI-like"/>
    <property type="match status" value="1"/>
</dbReference>
<evidence type="ECO:0008006" key="4">
    <source>
        <dbReference type="Google" id="ProtNLM"/>
    </source>
</evidence>
<comment type="caution">
    <text evidence="2">The sequence shown here is derived from an EMBL/GenBank/DDBJ whole genome shotgun (WGS) entry which is preliminary data.</text>
</comment>
<dbReference type="Gene3D" id="3.80.10.10">
    <property type="entry name" value="Ribonuclease Inhibitor"/>
    <property type="match status" value="1"/>
</dbReference>
<dbReference type="GO" id="GO:0019005">
    <property type="term" value="C:SCF ubiquitin ligase complex"/>
    <property type="evidence" value="ECO:0007669"/>
    <property type="project" value="TreeGrafter"/>
</dbReference>
<organism evidence="2 3">
    <name type="scientific">Catenaria anguillulae PL171</name>
    <dbReference type="NCBI Taxonomy" id="765915"/>
    <lineage>
        <taxon>Eukaryota</taxon>
        <taxon>Fungi</taxon>
        <taxon>Fungi incertae sedis</taxon>
        <taxon>Blastocladiomycota</taxon>
        <taxon>Blastocladiomycetes</taxon>
        <taxon>Blastocladiales</taxon>
        <taxon>Catenariaceae</taxon>
        <taxon>Catenaria</taxon>
    </lineage>
</organism>
<dbReference type="SUPFAM" id="SSF81383">
    <property type="entry name" value="F-box domain"/>
    <property type="match status" value="1"/>
</dbReference>
<dbReference type="InterPro" id="IPR036047">
    <property type="entry name" value="F-box-like_dom_sf"/>
</dbReference>
<feature type="region of interest" description="Disordered" evidence="1">
    <location>
        <begin position="103"/>
        <end position="133"/>
    </location>
</feature>
<dbReference type="CDD" id="cd22143">
    <property type="entry name" value="F-box_ScMDM30-like"/>
    <property type="match status" value="1"/>
</dbReference>
<feature type="compositionally biased region" description="Basic residues" evidence="1">
    <location>
        <begin position="75"/>
        <end position="88"/>
    </location>
</feature>
<evidence type="ECO:0000313" key="2">
    <source>
        <dbReference type="EMBL" id="ORZ31952.1"/>
    </source>
</evidence>
<feature type="compositionally biased region" description="Gly residues" evidence="1">
    <location>
        <begin position="395"/>
        <end position="415"/>
    </location>
</feature>
<feature type="compositionally biased region" description="Acidic residues" evidence="1">
    <location>
        <begin position="49"/>
        <end position="62"/>
    </location>
</feature>
<feature type="compositionally biased region" description="Acidic residues" evidence="1">
    <location>
        <begin position="985"/>
        <end position="1007"/>
    </location>
</feature>
<proteinExistence type="predicted"/>
<dbReference type="AlphaFoldDB" id="A0A1Y2HFW2"/>
<keyword evidence="3" id="KW-1185">Reference proteome</keyword>
<dbReference type="InterPro" id="IPR032675">
    <property type="entry name" value="LRR_dom_sf"/>
</dbReference>
<dbReference type="GO" id="GO:0031146">
    <property type="term" value="P:SCF-dependent proteasomal ubiquitin-dependent protein catabolic process"/>
    <property type="evidence" value="ECO:0007669"/>
    <property type="project" value="TreeGrafter"/>
</dbReference>
<feature type="region of interest" description="Disordered" evidence="1">
    <location>
        <begin position="902"/>
        <end position="949"/>
    </location>
</feature>
<dbReference type="OrthoDB" id="5583707at2759"/>